<dbReference type="CDD" id="cd00207">
    <property type="entry name" value="fer2"/>
    <property type="match status" value="1"/>
</dbReference>
<keyword evidence="11" id="KW-0520">NAD</keyword>
<dbReference type="PROSITE" id="PS51085">
    <property type="entry name" value="2FE2S_FER_2"/>
    <property type="match status" value="1"/>
</dbReference>
<dbReference type="Pfam" id="PF10588">
    <property type="entry name" value="NADH-G_4Fe-4S_3"/>
    <property type="match status" value="1"/>
</dbReference>
<dbReference type="InterPro" id="IPR036010">
    <property type="entry name" value="2Fe-2S_ferredoxin-like_sf"/>
</dbReference>
<dbReference type="Gene3D" id="3.30.70.20">
    <property type="match status" value="1"/>
</dbReference>
<dbReference type="FunFam" id="3.30.70.20:FF:000035">
    <property type="entry name" value="Iron hydrogenase 1"/>
    <property type="match status" value="1"/>
</dbReference>
<evidence type="ECO:0000313" key="18">
    <source>
        <dbReference type="EMBL" id="CDL65370.1"/>
    </source>
</evidence>
<dbReference type="InterPro" id="IPR013352">
    <property type="entry name" value="Fe_hydrogenase_subset"/>
</dbReference>
<keyword evidence="10" id="KW-0411">Iron-sulfur</keyword>
<evidence type="ECO:0000256" key="2">
    <source>
        <dbReference type="ARBA" id="ARBA00004370"/>
    </source>
</evidence>
<dbReference type="InterPro" id="IPR003149">
    <property type="entry name" value="Fe_hydrogenase_ssu"/>
</dbReference>
<reference evidence="18" key="1">
    <citation type="journal article" date="2015" name="Res. Microbiol.">
        <title>New FeFe-hydrogenase genes identified in a metagenomic fosmid library from a municipal wastewater treatment plant as revealed by high-throughput sequencing.</title>
        <authorList>
            <person name="Tomazetto G."/>
            <person name="Wibberg D."/>
            <person name="Schluter A."/>
            <person name="Oliveira V.M."/>
        </authorList>
    </citation>
    <scope>NUCLEOTIDE SEQUENCE</scope>
    <source>
        <plasmid evidence="18">fosmid 1C_1</plasmid>
    </source>
</reference>
<feature type="domain" description="4Fe-4S ferredoxin-type" evidence="16">
    <location>
        <begin position="167"/>
        <end position="186"/>
    </location>
</feature>
<dbReference type="GO" id="GO:0051537">
    <property type="term" value="F:2 iron, 2 sulfur cluster binding"/>
    <property type="evidence" value="ECO:0007669"/>
    <property type="project" value="UniProtKB-KW"/>
</dbReference>
<keyword evidence="5" id="KW-0001">2Fe-2S</keyword>
<dbReference type="SUPFAM" id="SSF54862">
    <property type="entry name" value="4Fe-4S ferredoxins"/>
    <property type="match status" value="1"/>
</dbReference>
<feature type="domain" description="4Fe-4S ferredoxin-type" evidence="16">
    <location>
        <begin position="211"/>
        <end position="239"/>
    </location>
</feature>
<keyword evidence="12" id="KW-0472">Membrane</keyword>
<dbReference type="InterPro" id="IPR050340">
    <property type="entry name" value="Cytosolic_Fe-S_CAF"/>
</dbReference>
<gene>
    <name evidence="18" type="primary">hydA</name>
    <name evidence="18" type="ORF">WWTP_pFosmid_1C_0008</name>
</gene>
<evidence type="ECO:0000256" key="11">
    <source>
        <dbReference type="ARBA" id="ARBA00023027"/>
    </source>
</evidence>
<protein>
    <submittedName>
        <fullName evidence="18">Fe-only hydrogenase large subunit</fullName>
        <ecNumber evidence="18">1.12.7.2</ecNumber>
    </submittedName>
</protein>
<keyword evidence="6" id="KW-0479">Metal-binding</keyword>
<keyword evidence="9" id="KW-0408">Iron</keyword>
<dbReference type="SMART" id="SM00902">
    <property type="entry name" value="Fe_hyd_SSU"/>
    <property type="match status" value="1"/>
</dbReference>
<dbReference type="Gene3D" id="3.40.950.10">
    <property type="entry name" value="Fe-only Hydrogenase (Larger Subunit), Chain L, domain 3"/>
    <property type="match status" value="1"/>
</dbReference>
<dbReference type="PROSITE" id="PS00198">
    <property type="entry name" value="4FE4S_FER_1"/>
    <property type="match status" value="1"/>
</dbReference>
<dbReference type="AlphaFoldDB" id="A0A0A8KWY5"/>
<geneLocation type="plasmid" evidence="18">
    <name>fosmid 1C_1</name>
</geneLocation>
<comment type="cofactor">
    <cofactor evidence="1">
        <name>[4Fe-4S] cluster</name>
        <dbReference type="ChEBI" id="CHEBI:49883"/>
    </cofactor>
</comment>
<feature type="region of interest" description="Disordered" evidence="14">
    <location>
        <begin position="1"/>
        <end position="20"/>
    </location>
</feature>
<comment type="similarity">
    <text evidence="3">Belongs to the complex I 75 kDa subunit family.</text>
</comment>
<dbReference type="InterPro" id="IPR054351">
    <property type="entry name" value="NADH_UbQ_OxRdtase_ferredoxin"/>
</dbReference>
<sequence>MNITTPPRAPKSQQSFTVEKPSIPGTIGGTVSVEINEKKVTVPFGTTILEACRENQIHIPTLCHHDDLCIAGVCRICVVEVEGMRTLQAACAFPITSPIKIKTSSSMVRKARRHIIDLMLSEHYGECYSCVRNGNCELQSLADEYGVDGYTFGHPSVPRYEVEKSSFAVIRDMSKCVLCKRCVRTCIDLQEVGVLEAIGKGDKTHISTFLEKPLADVICINCGQCINRCPTGALHANDPSDEIWNAIDNPKKHVVIQTAPSPRAAIGEEFGLEPGHSMTGQLNTALHRIGFDAVFDTNFSADLTIMEEGTELLLRLKSALVDKDPNVKLPQLTSCSPGWVKYIEHFYPDYLDHLSSAKSPQQMFGALIKTYYAQKVGVDPADIVSVAVMPCSAKKFECNRPEMTDSGFKDVDFGLTTRELAKMIKEAGIYLPEMPKSHFDSPFGDASGAGLIFGTTGGVMEAALRTAYELVTGREVPFKNLDIEACRGFDGIKQSSVMLENVKPEWSFLEGAELKFMIAHGTANAKQVMEMLKRGELNDVHFIEVMACPGGCIGGGGQPIPTNIDIRQKRAEAIYAEDESLELRKSHENKSVIRIYEEFLTDGPCGHISHKLLHTQYTKRGKYMA</sequence>
<keyword evidence="7" id="KW-0677">Repeat</keyword>
<dbReference type="InterPro" id="IPR017896">
    <property type="entry name" value="4Fe4S_Fe-S-bd"/>
</dbReference>
<keyword evidence="8" id="KW-1278">Translocase</keyword>
<dbReference type="InterPro" id="IPR019574">
    <property type="entry name" value="NADH_UbQ_OxRdtase_Gsu_4Fe4S-bd"/>
</dbReference>
<organism evidence="18">
    <name type="scientific">wastewater metagenome</name>
    <dbReference type="NCBI Taxonomy" id="527639"/>
    <lineage>
        <taxon>unclassified sequences</taxon>
        <taxon>metagenomes</taxon>
        <taxon>ecological metagenomes</taxon>
    </lineage>
</organism>
<dbReference type="InterPro" id="IPR004108">
    <property type="entry name" value="Fe_hydrogenase_lsu_C"/>
</dbReference>
<dbReference type="Pfam" id="PF13510">
    <property type="entry name" value="Fer2_4"/>
    <property type="match status" value="1"/>
</dbReference>
<dbReference type="GO" id="GO:0008901">
    <property type="term" value="F:ferredoxin hydrogenase activity"/>
    <property type="evidence" value="ECO:0007669"/>
    <property type="project" value="UniProtKB-EC"/>
</dbReference>
<evidence type="ECO:0000256" key="6">
    <source>
        <dbReference type="ARBA" id="ARBA00022723"/>
    </source>
</evidence>
<feature type="compositionally biased region" description="Polar residues" evidence="14">
    <location>
        <begin position="1"/>
        <end position="17"/>
    </location>
</feature>
<dbReference type="Pfam" id="PF02906">
    <property type="entry name" value="Fe_hyd_lg_C"/>
    <property type="match status" value="1"/>
</dbReference>
<keyword evidence="18" id="KW-0560">Oxidoreductase</keyword>
<evidence type="ECO:0000256" key="8">
    <source>
        <dbReference type="ARBA" id="ARBA00022967"/>
    </source>
</evidence>
<evidence type="ECO:0000256" key="1">
    <source>
        <dbReference type="ARBA" id="ARBA00001966"/>
    </source>
</evidence>
<evidence type="ECO:0000259" key="17">
    <source>
        <dbReference type="PROSITE" id="PS51839"/>
    </source>
</evidence>
<dbReference type="InterPro" id="IPR009016">
    <property type="entry name" value="Fe_hydrogenase"/>
</dbReference>
<evidence type="ECO:0000256" key="14">
    <source>
        <dbReference type="SAM" id="MobiDB-lite"/>
    </source>
</evidence>
<dbReference type="EMBL" id="HG796237">
    <property type="protein sequence ID" value="CDL65370.1"/>
    <property type="molecule type" value="Genomic_DNA"/>
</dbReference>
<evidence type="ECO:0000256" key="4">
    <source>
        <dbReference type="ARBA" id="ARBA00022485"/>
    </source>
</evidence>
<keyword evidence="4" id="KW-0004">4Fe-4S</keyword>
<dbReference type="InterPro" id="IPR001041">
    <property type="entry name" value="2Fe-2S_ferredoxin-type"/>
</dbReference>
<dbReference type="Gene3D" id="3.40.50.1780">
    <property type="match status" value="1"/>
</dbReference>
<dbReference type="GO" id="GO:0016020">
    <property type="term" value="C:membrane"/>
    <property type="evidence" value="ECO:0007669"/>
    <property type="project" value="UniProtKB-SubCell"/>
</dbReference>
<dbReference type="EC" id="1.12.7.2" evidence="18"/>
<accession>A0A0A8KWY5</accession>
<dbReference type="GO" id="GO:0051539">
    <property type="term" value="F:4 iron, 4 sulfur cluster binding"/>
    <property type="evidence" value="ECO:0007669"/>
    <property type="project" value="UniProtKB-KW"/>
</dbReference>
<dbReference type="NCBIfam" id="TIGR02512">
    <property type="entry name" value="FeFe_hydrog_A"/>
    <property type="match status" value="1"/>
</dbReference>
<dbReference type="PROSITE" id="PS51379">
    <property type="entry name" value="4FE4S_FER_2"/>
    <property type="match status" value="2"/>
</dbReference>
<dbReference type="Pfam" id="PF22117">
    <property type="entry name" value="Fer4_Nqo3"/>
    <property type="match status" value="1"/>
</dbReference>
<dbReference type="GO" id="GO:0005506">
    <property type="term" value="F:iron ion binding"/>
    <property type="evidence" value="ECO:0007669"/>
    <property type="project" value="InterPro"/>
</dbReference>
<feature type="domain" description="2Fe-2S ferredoxin-type" evidence="15">
    <location>
        <begin position="29"/>
        <end position="107"/>
    </location>
</feature>
<dbReference type="FunFam" id="3.10.20.740:FF:000004">
    <property type="entry name" value="NADH-quinone oxidoreductase"/>
    <property type="match status" value="1"/>
</dbReference>
<dbReference type="SMART" id="SM00929">
    <property type="entry name" value="NADH-G_4Fe-4S_3"/>
    <property type="match status" value="1"/>
</dbReference>
<dbReference type="Pfam" id="PF02256">
    <property type="entry name" value="Fe_hyd_SSU"/>
    <property type="match status" value="1"/>
</dbReference>
<dbReference type="InterPro" id="IPR036991">
    <property type="entry name" value="Fe_hydrogenase_ssu_sf"/>
</dbReference>
<evidence type="ECO:0000256" key="12">
    <source>
        <dbReference type="ARBA" id="ARBA00023136"/>
    </source>
</evidence>
<dbReference type="Gene3D" id="3.10.20.740">
    <property type="match status" value="1"/>
</dbReference>
<dbReference type="SUPFAM" id="SSF54292">
    <property type="entry name" value="2Fe-2S ferredoxin-like"/>
    <property type="match status" value="1"/>
</dbReference>
<dbReference type="InterPro" id="IPR049830">
    <property type="entry name" value="HndD"/>
</dbReference>
<evidence type="ECO:0000256" key="7">
    <source>
        <dbReference type="ARBA" id="ARBA00022737"/>
    </source>
</evidence>
<evidence type="ECO:0000256" key="9">
    <source>
        <dbReference type="ARBA" id="ARBA00023004"/>
    </source>
</evidence>
<dbReference type="PANTHER" id="PTHR11615">
    <property type="entry name" value="NITRATE, FORMATE, IRON DEHYDROGENASE"/>
    <property type="match status" value="1"/>
</dbReference>
<comment type="subcellular location">
    <subcellularLocation>
        <location evidence="2">Membrane</location>
    </subcellularLocation>
</comment>
<evidence type="ECO:0000256" key="5">
    <source>
        <dbReference type="ARBA" id="ARBA00022714"/>
    </source>
</evidence>
<evidence type="ECO:0000256" key="13">
    <source>
        <dbReference type="ARBA" id="ARBA00034078"/>
    </source>
</evidence>
<name>A0A0A8KWY5_9ZZZZ</name>
<evidence type="ECO:0000259" key="16">
    <source>
        <dbReference type="PROSITE" id="PS51379"/>
    </source>
</evidence>
<dbReference type="SUPFAM" id="SSF53920">
    <property type="entry name" value="Fe-only hydrogenase"/>
    <property type="match status" value="1"/>
</dbReference>
<dbReference type="InterPro" id="IPR017900">
    <property type="entry name" value="4Fe4S_Fe_S_CS"/>
</dbReference>
<dbReference type="NCBIfam" id="NF040763">
    <property type="entry name" value="FeFe_hydrog_A6"/>
    <property type="match status" value="1"/>
</dbReference>
<evidence type="ECO:0000256" key="10">
    <source>
        <dbReference type="ARBA" id="ARBA00023014"/>
    </source>
</evidence>
<dbReference type="Gene3D" id="4.10.260.20">
    <property type="entry name" value="Iron hydrogenase, small subunit"/>
    <property type="match status" value="1"/>
</dbReference>
<dbReference type="PROSITE" id="PS51839">
    <property type="entry name" value="4FE4S_HC3"/>
    <property type="match status" value="1"/>
</dbReference>
<comment type="cofactor">
    <cofactor evidence="13">
        <name>[2Fe-2S] cluster</name>
        <dbReference type="ChEBI" id="CHEBI:190135"/>
    </cofactor>
</comment>
<evidence type="ECO:0000256" key="3">
    <source>
        <dbReference type="ARBA" id="ARBA00005404"/>
    </source>
</evidence>
<keyword evidence="18" id="KW-0614">Plasmid</keyword>
<evidence type="ECO:0000259" key="15">
    <source>
        <dbReference type="PROSITE" id="PS51085"/>
    </source>
</evidence>
<proteinExistence type="inferred from homology"/>
<feature type="domain" description="4Fe-4S His(Cys)3-ligated-type" evidence="17">
    <location>
        <begin position="107"/>
        <end position="146"/>
    </location>
</feature>